<protein>
    <submittedName>
        <fullName evidence="3">Endonuclease/exonuclease/phosphatase family protein</fullName>
    </submittedName>
</protein>
<evidence type="ECO:0000259" key="2">
    <source>
        <dbReference type="Pfam" id="PF03372"/>
    </source>
</evidence>
<proteinExistence type="predicted"/>
<feature type="domain" description="Endonuclease/exonuclease/phosphatase" evidence="2">
    <location>
        <begin position="1"/>
        <end position="244"/>
    </location>
</feature>
<dbReference type="InterPro" id="IPR005135">
    <property type="entry name" value="Endo/exonuclease/phosphatase"/>
</dbReference>
<dbReference type="PANTHER" id="PTHR12121">
    <property type="entry name" value="CARBON CATABOLITE REPRESSOR PROTEIN 4"/>
    <property type="match status" value="1"/>
</dbReference>
<gene>
    <name evidence="3" type="ORF">MUN76_10125</name>
</gene>
<dbReference type="Gene3D" id="3.60.10.10">
    <property type="entry name" value="Endonuclease/exonuclease/phosphatase"/>
    <property type="match status" value="1"/>
</dbReference>
<keyword evidence="3" id="KW-0255">Endonuclease</keyword>
<organism evidence="3 4">
    <name type="scientific">Leucobacter rhizosphaerae</name>
    <dbReference type="NCBI Taxonomy" id="2932245"/>
    <lineage>
        <taxon>Bacteria</taxon>
        <taxon>Bacillati</taxon>
        <taxon>Actinomycetota</taxon>
        <taxon>Actinomycetes</taxon>
        <taxon>Micrococcales</taxon>
        <taxon>Microbacteriaceae</taxon>
        <taxon>Leucobacter</taxon>
    </lineage>
</organism>
<evidence type="ECO:0000313" key="3">
    <source>
        <dbReference type="EMBL" id="UOQ59410.1"/>
    </source>
</evidence>
<sequence>MTFNVRRRLPFSLRPADRWSVRRQRVRALLQRERPTILAAQEVLPDQARWVQRSLGERYTFVGRGRDARGAGEGCPVFFDTERLELLEWEQLALSRTPEVAGSRSWGTVFPRALVSARFRDRRTATEFRVINTHLDPVSARARVRSMDLIRAHALTGAAPVILTGDFNAGPGSRTLDALLTGGALQDAWVHARRRSTPELATYANYRRPRPGARIDWIVTSPQASVETIGIVARPIDGGWPSDHLPVQAELTLTTNRNADDRELPSPTAHPR</sequence>
<name>A0ABY4FT06_9MICO</name>
<dbReference type="Proteomes" id="UP000831775">
    <property type="component" value="Chromosome"/>
</dbReference>
<dbReference type="CDD" id="cd09083">
    <property type="entry name" value="EEP-1"/>
    <property type="match status" value="1"/>
</dbReference>
<dbReference type="SUPFAM" id="SSF56219">
    <property type="entry name" value="DNase I-like"/>
    <property type="match status" value="1"/>
</dbReference>
<dbReference type="InterPro" id="IPR050410">
    <property type="entry name" value="CCR4/nocturin_mRNA_transcr"/>
</dbReference>
<feature type="region of interest" description="Disordered" evidence="1">
    <location>
        <begin position="253"/>
        <end position="272"/>
    </location>
</feature>
<dbReference type="RefSeq" id="WP_244684412.1">
    <property type="nucleotide sequence ID" value="NZ_CP095043.1"/>
</dbReference>
<evidence type="ECO:0000313" key="4">
    <source>
        <dbReference type="Proteomes" id="UP000831775"/>
    </source>
</evidence>
<dbReference type="PANTHER" id="PTHR12121:SF36">
    <property type="entry name" value="ENDONUCLEASE_EXONUCLEASE_PHOSPHATASE DOMAIN-CONTAINING PROTEIN"/>
    <property type="match status" value="1"/>
</dbReference>
<dbReference type="EMBL" id="CP095043">
    <property type="protein sequence ID" value="UOQ59410.1"/>
    <property type="molecule type" value="Genomic_DNA"/>
</dbReference>
<keyword evidence="4" id="KW-1185">Reference proteome</keyword>
<accession>A0ABY4FT06</accession>
<dbReference type="Pfam" id="PF03372">
    <property type="entry name" value="Exo_endo_phos"/>
    <property type="match status" value="1"/>
</dbReference>
<reference evidence="3 4" key="1">
    <citation type="submission" date="2022-04" db="EMBL/GenBank/DDBJ databases">
        <title>Leucobacter sp. isolated from rhizosphere of onion.</title>
        <authorList>
            <person name="Won M."/>
            <person name="Lee C.-M."/>
            <person name="Woen H.-Y."/>
            <person name="Kwon S.-W."/>
        </authorList>
    </citation>
    <scope>NUCLEOTIDE SEQUENCE [LARGE SCALE GENOMIC DNA]</scope>
    <source>
        <strain evidence="3 4">H25R-14</strain>
    </source>
</reference>
<dbReference type="GO" id="GO:0004519">
    <property type="term" value="F:endonuclease activity"/>
    <property type="evidence" value="ECO:0007669"/>
    <property type="project" value="UniProtKB-KW"/>
</dbReference>
<keyword evidence="3" id="KW-0540">Nuclease</keyword>
<keyword evidence="3" id="KW-0378">Hydrolase</keyword>
<evidence type="ECO:0000256" key="1">
    <source>
        <dbReference type="SAM" id="MobiDB-lite"/>
    </source>
</evidence>
<dbReference type="InterPro" id="IPR036691">
    <property type="entry name" value="Endo/exonu/phosph_ase_sf"/>
</dbReference>